<keyword evidence="3" id="KW-1185">Reference proteome</keyword>
<feature type="chain" id="PRO_5010746241" evidence="1">
    <location>
        <begin position="20"/>
        <end position="352"/>
    </location>
</feature>
<sequence>MKLLLWLSSCGSLIQVVRGVHDVKPADFGVGFTLHFDYGVAAIYYTNGSSNGIAKIEGSPAYKHIMRQQTWQLPEPYGTEPVRVEGMLWGYTGWYKQGLRDMPEYLPPWLSDIQPDARTDVLAPMLAALTAAFVAHTGTNNSDVFVTFAAHPQTDFIPVVAAAAARSGVSMPFLMSESPAGFVLDAYGLSSDPCYSFDVSRIPDRGPMQLLLVVDASRAAISASLRSVWCGIDNDLRTMMNTSLGLGAWSEETHWSLVEDMRQFPRPVANGEGRWLDKIERVVLSGESAYDGRLRSVLQEVVEDSVVPSVSDAIESGEGHVDPLFAAAIGAAKYAWYLSHENPFDYEVSMGD</sequence>
<proteinExistence type="predicted"/>
<evidence type="ECO:0000256" key="1">
    <source>
        <dbReference type="SAM" id="SignalP"/>
    </source>
</evidence>
<dbReference type="InParanoid" id="A0A1V8TR81"/>
<gene>
    <name evidence="2" type="ORF">B0A48_00744</name>
</gene>
<feature type="signal peptide" evidence="1">
    <location>
        <begin position="1"/>
        <end position="19"/>
    </location>
</feature>
<evidence type="ECO:0000313" key="2">
    <source>
        <dbReference type="EMBL" id="OQO13869.1"/>
    </source>
</evidence>
<reference evidence="3" key="1">
    <citation type="submission" date="2017-03" db="EMBL/GenBank/DDBJ databases">
        <title>Genomes of endolithic fungi from Antarctica.</title>
        <authorList>
            <person name="Coleine C."/>
            <person name="Masonjones S."/>
            <person name="Stajich J.E."/>
        </authorList>
    </citation>
    <scope>NUCLEOTIDE SEQUENCE [LARGE SCALE GENOMIC DNA]</scope>
    <source>
        <strain evidence="3">CCFEE 5527</strain>
    </source>
</reference>
<evidence type="ECO:0000313" key="3">
    <source>
        <dbReference type="Proteomes" id="UP000192596"/>
    </source>
</evidence>
<name>A0A1V8TR81_9PEZI</name>
<dbReference type="Proteomes" id="UP000192596">
    <property type="component" value="Unassembled WGS sequence"/>
</dbReference>
<comment type="caution">
    <text evidence="2">The sequence shown here is derived from an EMBL/GenBank/DDBJ whole genome shotgun (WGS) entry which is preliminary data.</text>
</comment>
<protein>
    <submittedName>
        <fullName evidence="2">Uncharacterized protein</fullName>
    </submittedName>
</protein>
<accession>A0A1V8TR81</accession>
<dbReference type="OrthoDB" id="3643156at2759"/>
<dbReference type="EMBL" id="NAJO01000002">
    <property type="protein sequence ID" value="OQO13869.1"/>
    <property type="molecule type" value="Genomic_DNA"/>
</dbReference>
<keyword evidence="1" id="KW-0732">Signal</keyword>
<organism evidence="2 3">
    <name type="scientific">Cryoendolithus antarcticus</name>
    <dbReference type="NCBI Taxonomy" id="1507870"/>
    <lineage>
        <taxon>Eukaryota</taxon>
        <taxon>Fungi</taxon>
        <taxon>Dikarya</taxon>
        <taxon>Ascomycota</taxon>
        <taxon>Pezizomycotina</taxon>
        <taxon>Dothideomycetes</taxon>
        <taxon>Dothideomycetidae</taxon>
        <taxon>Cladosporiales</taxon>
        <taxon>Cladosporiaceae</taxon>
        <taxon>Cryoendolithus</taxon>
    </lineage>
</organism>
<dbReference type="AlphaFoldDB" id="A0A1V8TR81"/>